<sequence length="159" mass="18328">MLKLLDFFGLAIDEDRADIIPLMELLGINQEIENTKVVTTLKKKNGRDAPIVAVARRQQVLKMIKPMLNENMLEHDPNFYDKEINTSSEHDRRYGAEEKLLEYALLVASTKSKHILETEGGFISLKQLREAAFLETRFDRCWEILSSQTHHIVSAFRKG</sequence>
<comment type="caution">
    <text evidence="1">The sequence shown here is derived from an EMBL/GenBank/DDBJ whole genome shotgun (WGS) entry which is preliminary data.</text>
</comment>
<evidence type="ECO:0000313" key="2">
    <source>
        <dbReference type="Proteomes" id="UP000317839"/>
    </source>
</evidence>
<dbReference type="AlphaFoldDB" id="A0A545THT4"/>
<name>A0A545THT4_9GAMM</name>
<dbReference type="EMBL" id="VIKR01000001">
    <property type="protein sequence ID" value="TQV76772.1"/>
    <property type="molecule type" value="Genomic_DNA"/>
</dbReference>
<dbReference type="OrthoDB" id="9831734at2"/>
<evidence type="ECO:0000313" key="1">
    <source>
        <dbReference type="EMBL" id="TQV76772.1"/>
    </source>
</evidence>
<keyword evidence="2" id="KW-1185">Reference proteome</keyword>
<gene>
    <name evidence="1" type="ORF">FLL45_02100</name>
</gene>
<accession>A0A545THT4</accession>
<reference evidence="1 2" key="1">
    <citation type="submission" date="2019-06" db="EMBL/GenBank/DDBJ databases">
        <title>Draft genome of Aliikangiella marina GYP-15.</title>
        <authorList>
            <person name="Wang G."/>
        </authorList>
    </citation>
    <scope>NUCLEOTIDE SEQUENCE [LARGE SCALE GENOMIC DNA]</scope>
    <source>
        <strain evidence="1 2">GYP-15</strain>
    </source>
</reference>
<dbReference type="Proteomes" id="UP000317839">
    <property type="component" value="Unassembled WGS sequence"/>
</dbReference>
<protein>
    <submittedName>
        <fullName evidence="1">Uncharacterized protein</fullName>
    </submittedName>
</protein>
<proteinExistence type="predicted"/>
<organism evidence="1 2">
    <name type="scientific">Aliikangiella marina</name>
    <dbReference type="NCBI Taxonomy" id="1712262"/>
    <lineage>
        <taxon>Bacteria</taxon>
        <taxon>Pseudomonadati</taxon>
        <taxon>Pseudomonadota</taxon>
        <taxon>Gammaproteobacteria</taxon>
        <taxon>Oceanospirillales</taxon>
        <taxon>Pleioneaceae</taxon>
        <taxon>Aliikangiella</taxon>
    </lineage>
</organism>
<dbReference type="RefSeq" id="WP_142888132.1">
    <property type="nucleotide sequence ID" value="NZ_VIKR01000001.1"/>
</dbReference>